<keyword evidence="6" id="KW-0736">Signalosome</keyword>
<feature type="region of interest" description="Disordered" evidence="8">
    <location>
        <begin position="1"/>
        <end position="28"/>
    </location>
</feature>
<feature type="compositionally biased region" description="Pro residues" evidence="8">
    <location>
        <begin position="8"/>
        <end position="17"/>
    </location>
</feature>
<sequence length="507" mass="55270">MAQNLQPPTHPAFPSLPPSSSRQSLPVPTTSSEVLPLIAFTSTAVSNVRLTLVPLLQKVADGAPFDGTKLNEKEKKALGEEILAAEQDDVYVLSDAEITRMTAGFVYVLSARLIHWKKNPQVYNDELLDFSSRLCYVGEPGQFHSCPARVTSFAFEFLRLAQHLNKVEAALSALQSLASCSTPPNTFSGVLSAYLEACLITKNLEAGKNVMDQMFLDVQSSTYLDVLTYYHHAGLISAALNDHGKAKGYFMTAVSLPTQTASAVQLACAKRAILCELLDSGKRITFPKYTSNAVNRVVERNAGVYIDLARNYEAQNWTAVKETATKGIFETDCNRGLIDQVLKSVTKRRIFLLRETYSRLTAADLAERVNLEGPAGVQTVIEVLNEMIRADEISASMSDVQDARLTIVTFSDDVQDYGTPATLNKLAEVNHLAAVLEAELAEASRRLGISKDFLRKQANVIETGGKGGKPGGGGRVDDFDQMMAAEESVGERRGLRGVGSDYNDRGF</sequence>
<accession>A0AAW0Z1J5</accession>
<evidence type="ECO:0000256" key="7">
    <source>
        <dbReference type="ARBA" id="ARBA00023242"/>
    </source>
</evidence>
<feature type="compositionally biased region" description="Low complexity" evidence="8">
    <location>
        <begin position="18"/>
        <end position="28"/>
    </location>
</feature>
<dbReference type="InterPro" id="IPR000717">
    <property type="entry name" value="PCI_dom"/>
</dbReference>
<dbReference type="AlphaFoldDB" id="A0AAW0Z1J5"/>
<keyword evidence="7" id="KW-0539">Nucleus</keyword>
<feature type="domain" description="COP9 signalosome complex subunit 3 N-terminal helical repeats" evidence="10">
    <location>
        <begin position="92"/>
        <end position="294"/>
    </location>
</feature>
<comment type="caution">
    <text evidence="11">The sequence shown here is derived from an EMBL/GenBank/DDBJ whole genome shotgun (WGS) entry which is preliminary data.</text>
</comment>
<evidence type="ECO:0000256" key="4">
    <source>
        <dbReference type="ARBA" id="ARBA00014878"/>
    </source>
</evidence>
<dbReference type="GO" id="GO:0005737">
    <property type="term" value="C:cytoplasm"/>
    <property type="evidence" value="ECO:0007669"/>
    <property type="project" value="UniProtKB-SubCell"/>
</dbReference>
<dbReference type="GO" id="GO:0008180">
    <property type="term" value="C:COP9 signalosome"/>
    <property type="evidence" value="ECO:0007669"/>
    <property type="project" value="UniProtKB-KW"/>
</dbReference>
<dbReference type="PANTHER" id="PTHR10758:SF1">
    <property type="entry name" value="COP9 SIGNALOSOME COMPLEX SUBUNIT 3"/>
    <property type="match status" value="1"/>
</dbReference>
<evidence type="ECO:0000256" key="5">
    <source>
        <dbReference type="ARBA" id="ARBA00022490"/>
    </source>
</evidence>
<evidence type="ECO:0000313" key="12">
    <source>
        <dbReference type="Proteomes" id="UP001388673"/>
    </source>
</evidence>
<evidence type="ECO:0000256" key="3">
    <source>
        <dbReference type="ARBA" id="ARBA00007084"/>
    </source>
</evidence>
<keyword evidence="12" id="KW-1185">Reference proteome</keyword>
<dbReference type="RefSeq" id="XP_066803976.1">
    <property type="nucleotide sequence ID" value="XM_066945287.1"/>
</dbReference>
<keyword evidence="5" id="KW-0963">Cytoplasm</keyword>
<name>A0AAW0Z1J5_9TREE</name>
<evidence type="ECO:0000256" key="8">
    <source>
        <dbReference type="SAM" id="MobiDB-lite"/>
    </source>
</evidence>
<reference evidence="11 12" key="1">
    <citation type="journal article" date="2024" name="bioRxiv">
        <title>Comparative genomics of Cryptococcus and Kwoniella reveals pathogenesis evolution and contrasting karyotype dynamics via intercentromeric recombination or chromosome fusion.</title>
        <authorList>
            <person name="Coelho M.A."/>
            <person name="David-Palma M."/>
            <person name="Shea T."/>
            <person name="Bowers K."/>
            <person name="McGinley-Smith S."/>
            <person name="Mohammad A.W."/>
            <person name="Gnirke A."/>
            <person name="Yurkov A.M."/>
            <person name="Nowrousian M."/>
            <person name="Sun S."/>
            <person name="Cuomo C.A."/>
            <person name="Heitman J."/>
        </authorList>
    </citation>
    <scope>NUCLEOTIDE SEQUENCE [LARGE SCALE GENOMIC DNA]</scope>
    <source>
        <strain evidence="11 12">CBS 13917</strain>
    </source>
</reference>
<evidence type="ECO:0000256" key="6">
    <source>
        <dbReference type="ARBA" id="ARBA00022790"/>
    </source>
</evidence>
<evidence type="ECO:0000256" key="1">
    <source>
        <dbReference type="ARBA" id="ARBA00004123"/>
    </source>
</evidence>
<feature type="region of interest" description="Disordered" evidence="8">
    <location>
        <begin position="486"/>
        <end position="507"/>
    </location>
</feature>
<evidence type="ECO:0000313" key="11">
    <source>
        <dbReference type="EMBL" id="KAK8861351.1"/>
    </source>
</evidence>
<dbReference type="KEGG" id="kne:92179429"/>
<dbReference type="Proteomes" id="UP001388673">
    <property type="component" value="Unassembled WGS sequence"/>
</dbReference>
<dbReference type="InterPro" id="IPR055089">
    <property type="entry name" value="COP9_N"/>
</dbReference>
<feature type="domain" description="PCI" evidence="9">
    <location>
        <begin position="328"/>
        <end position="400"/>
    </location>
</feature>
<dbReference type="Pfam" id="PF01399">
    <property type="entry name" value="PCI"/>
    <property type="match status" value="1"/>
</dbReference>
<protein>
    <recommendedName>
        <fullName evidence="4">COP9 signalosome complex subunit 3</fullName>
    </recommendedName>
</protein>
<dbReference type="EMBL" id="JBCAWK010000004">
    <property type="protein sequence ID" value="KAK8861351.1"/>
    <property type="molecule type" value="Genomic_DNA"/>
</dbReference>
<dbReference type="GeneID" id="92179429"/>
<organism evidence="11 12">
    <name type="scientific">Kwoniella newhampshirensis</name>
    <dbReference type="NCBI Taxonomy" id="1651941"/>
    <lineage>
        <taxon>Eukaryota</taxon>
        <taxon>Fungi</taxon>
        <taxon>Dikarya</taxon>
        <taxon>Basidiomycota</taxon>
        <taxon>Agaricomycotina</taxon>
        <taxon>Tremellomycetes</taxon>
        <taxon>Tremellales</taxon>
        <taxon>Cryptococcaceae</taxon>
        <taxon>Kwoniella</taxon>
    </lineage>
</organism>
<evidence type="ECO:0000256" key="2">
    <source>
        <dbReference type="ARBA" id="ARBA00004496"/>
    </source>
</evidence>
<proteinExistence type="inferred from homology"/>
<dbReference type="Pfam" id="PF22788">
    <property type="entry name" value="COP9_hel_rpt"/>
    <property type="match status" value="1"/>
</dbReference>
<dbReference type="InterPro" id="IPR050756">
    <property type="entry name" value="CSN3"/>
</dbReference>
<gene>
    <name evidence="11" type="ORF">IAR55_002170</name>
</gene>
<comment type="similarity">
    <text evidence="3">Belongs to the CSN3 family.</text>
</comment>
<evidence type="ECO:0000259" key="9">
    <source>
        <dbReference type="Pfam" id="PF01399"/>
    </source>
</evidence>
<comment type="subcellular location">
    <subcellularLocation>
        <location evidence="2">Cytoplasm</location>
    </subcellularLocation>
    <subcellularLocation>
        <location evidence="1">Nucleus</location>
    </subcellularLocation>
</comment>
<dbReference type="GO" id="GO:0006511">
    <property type="term" value="P:ubiquitin-dependent protein catabolic process"/>
    <property type="evidence" value="ECO:0007669"/>
    <property type="project" value="TreeGrafter"/>
</dbReference>
<evidence type="ECO:0000259" key="10">
    <source>
        <dbReference type="Pfam" id="PF22788"/>
    </source>
</evidence>
<dbReference type="PANTHER" id="PTHR10758">
    <property type="entry name" value="26S PROTEASOME NON-ATPASE REGULATORY SUBUNIT 3/COP9 SIGNALOSOME COMPLEX SUBUNIT 3"/>
    <property type="match status" value="1"/>
</dbReference>